<gene>
    <name evidence="5" type="ORF">D7X32_10530</name>
</gene>
<evidence type="ECO:0000313" key="6">
    <source>
        <dbReference type="Proteomes" id="UP000268313"/>
    </source>
</evidence>
<keyword evidence="1 2" id="KW-0238">DNA-binding</keyword>
<dbReference type="Pfam" id="PF17918">
    <property type="entry name" value="TetR_C_15"/>
    <property type="match status" value="1"/>
</dbReference>
<evidence type="ECO:0000256" key="1">
    <source>
        <dbReference type="ARBA" id="ARBA00023125"/>
    </source>
</evidence>
<dbReference type="Pfam" id="PF00440">
    <property type="entry name" value="TetR_N"/>
    <property type="match status" value="1"/>
</dbReference>
<dbReference type="Proteomes" id="UP000268313">
    <property type="component" value="Unassembled WGS sequence"/>
</dbReference>
<evidence type="ECO:0000256" key="2">
    <source>
        <dbReference type="PROSITE-ProRule" id="PRU00335"/>
    </source>
</evidence>
<dbReference type="Gene3D" id="1.10.357.10">
    <property type="entry name" value="Tetracycline Repressor, domain 2"/>
    <property type="match status" value="1"/>
</dbReference>
<evidence type="ECO:0000313" key="5">
    <source>
        <dbReference type="EMBL" id="RKH04602.1"/>
    </source>
</evidence>
<protein>
    <submittedName>
        <fullName evidence="5">TetR/AcrR family transcriptional regulator</fullName>
    </submittedName>
</protein>
<dbReference type="InterPro" id="IPR041669">
    <property type="entry name" value="TetR_C_15"/>
</dbReference>
<organism evidence="5 6">
    <name type="scientific">Corallococcus carmarthensis</name>
    <dbReference type="NCBI Taxonomy" id="2316728"/>
    <lineage>
        <taxon>Bacteria</taxon>
        <taxon>Pseudomonadati</taxon>
        <taxon>Myxococcota</taxon>
        <taxon>Myxococcia</taxon>
        <taxon>Myxococcales</taxon>
        <taxon>Cystobacterineae</taxon>
        <taxon>Myxococcaceae</taxon>
        <taxon>Corallococcus</taxon>
    </lineage>
</organism>
<dbReference type="InterPro" id="IPR001647">
    <property type="entry name" value="HTH_TetR"/>
</dbReference>
<dbReference type="PANTHER" id="PTHR30055">
    <property type="entry name" value="HTH-TYPE TRANSCRIPTIONAL REGULATOR RUTR"/>
    <property type="match status" value="1"/>
</dbReference>
<sequence length="266" mass="29697">MRTRMPRRARSHASVRPVGPAPMTSTGRVSWDMEGLLSRGHSWPGSDGDKNVRDCLCCQLAFPNQEPGMPRAKLSPRKTPTQERSRATVDALLQATADILVRDGYAKLTTNRIAERAGVNVASLYQFFPSKEALVAEVSRRHVKEQRAAAREVLATRKFDTLEQLIRTLVALGFAAHAVDPKLHHALTEELPARPARKWDPEDAPMLEALGQFSTDVPDPELALWLIDTVSHAVIHRAVVERPEALSQGLLREELVTLLLRYVKRK</sequence>
<dbReference type="InterPro" id="IPR009057">
    <property type="entry name" value="Homeodomain-like_sf"/>
</dbReference>
<reference evidence="6" key="1">
    <citation type="submission" date="2018-09" db="EMBL/GenBank/DDBJ databases">
        <authorList>
            <person name="Livingstone P.G."/>
            <person name="Whitworth D.E."/>
        </authorList>
    </citation>
    <scope>NUCLEOTIDE SEQUENCE [LARGE SCALE GENOMIC DNA]</scope>
    <source>
        <strain evidence="6">CA043D</strain>
    </source>
</reference>
<dbReference type="GO" id="GO:0000976">
    <property type="term" value="F:transcription cis-regulatory region binding"/>
    <property type="evidence" value="ECO:0007669"/>
    <property type="project" value="TreeGrafter"/>
</dbReference>
<dbReference type="PRINTS" id="PR00455">
    <property type="entry name" value="HTHTETR"/>
</dbReference>
<dbReference type="GO" id="GO:0003700">
    <property type="term" value="F:DNA-binding transcription factor activity"/>
    <property type="evidence" value="ECO:0007669"/>
    <property type="project" value="TreeGrafter"/>
</dbReference>
<dbReference type="InterPro" id="IPR023772">
    <property type="entry name" value="DNA-bd_HTH_TetR-type_CS"/>
</dbReference>
<dbReference type="PROSITE" id="PS01081">
    <property type="entry name" value="HTH_TETR_1"/>
    <property type="match status" value="1"/>
</dbReference>
<evidence type="ECO:0000256" key="3">
    <source>
        <dbReference type="SAM" id="MobiDB-lite"/>
    </source>
</evidence>
<proteinExistence type="predicted"/>
<dbReference type="PANTHER" id="PTHR30055:SF226">
    <property type="entry name" value="HTH-TYPE TRANSCRIPTIONAL REGULATOR PKSA"/>
    <property type="match status" value="1"/>
</dbReference>
<feature type="compositionally biased region" description="Basic residues" evidence="3">
    <location>
        <begin position="1"/>
        <end position="13"/>
    </location>
</feature>
<dbReference type="PROSITE" id="PS50977">
    <property type="entry name" value="HTH_TETR_2"/>
    <property type="match status" value="1"/>
</dbReference>
<feature type="domain" description="HTH tetR-type" evidence="4">
    <location>
        <begin position="86"/>
        <end position="146"/>
    </location>
</feature>
<accession>A0A3A8KQC6</accession>
<name>A0A3A8KQC6_9BACT</name>
<dbReference type="EMBL" id="RAWE01000027">
    <property type="protein sequence ID" value="RKH04602.1"/>
    <property type="molecule type" value="Genomic_DNA"/>
</dbReference>
<keyword evidence="6" id="KW-1185">Reference proteome</keyword>
<evidence type="ECO:0000259" key="4">
    <source>
        <dbReference type="PROSITE" id="PS50977"/>
    </source>
</evidence>
<comment type="caution">
    <text evidence="5">The sequence shown here is derived from an EMBL/GenBank/DDBJ whole genome shotgun (WGS) entry which is preliminary data.</text>
</comment>
<dbReference type="AlphaFoldDB" id="A0A3A8KQC6"/>
<dbReference type="SUPFAM" id="SSF46689">
    <property type="entry name" value="Homeodomain-like"/>
    <property type="match status" value="1"/>
</dbReference>
<dbReference type="InterPro" id="IPR050109">
    <property type="entry name" value="HTH-type_TetR-like_transc_reg"/>
</dbReference>
<feature type="region of interest" description="Disordered" evidence="3">
    <location>
        <begin position="1"/>
        <end position="27"/>
    </location>
</feature>
<feature type="DNA-binding region" description="H-T-H motif" evidence="2">
    <location>
        <begin position="109"/>
        <end position="128"/>
    </location>
</feature>